<evidence type="ECO:0000313" key="8">
    <source>
        <dbReference type="RefSeq" id="XP_021030028.1"/>
    </source>
</evidence>
<evidence type="ECO:0000256" key="5">
    <source>
        <dbReference type="SAM" id="MobiDB-lite"/>
    </source>
</evidence>
<dbReference type="Proteomes" id="UP000515126">
    <property type="component" value="Chromosome 10"/>
</dbReference>
<dbReference type="GO" id="GO:0046983">
    <property type="term" value="F:protein dimerization activity"/>
    <property type="evidence" value="ECO:0007669"/>
    <property type="project" value="InterPro"/>
</dbReference>
<dbReference type="InterPro" id="IPR011598">
    <property type="entry name" value="bHLH_dom"/>
</dbReference>
<reference evidence="8" key="1">
    <citation type="submission" date="2025-08" db="UniProtKB">
        <authorList>
            <consortium name="RefSeq"/>
        </authorList>
    </citation>
    <scope>IDENTIFICATION</scope>
</reference>
<protein>
    <submittedName>
        <fullName evidence="8">Achaete-scute homolog 4</fullName>
    </submittedName>
</protein>
<name>A0A6P5QJC4_MUSCR</name>
<dbReference type="GeneID" id="110303294"/>
<dbReference type="KEGG" id="mcal:110303294"/>
<dbReference type="SMART" id="SM00353">
    <property type="entry name" value="HLH"/>
    <property type="match status" value="1"/>
</dbReference>
<dbReference type="CTD" id="121549"/>
<evidence type="ECO:0000313" key="7">
    <source>
        <dbReference type="Proteomes" id="UP000515126"/>
    </source>
</evidence>
<organism evidence="7 8">
    <name type="scientific">Mus caroli</name>
    <name type="common">Ryukyu mouse</name>
    <name type="synonym">Ricefield mouse</name>
    <dbReference type="NCBI Taxonomy" id="10089"/>
    <lineage>
        <taxon>Eukaryota</taxon>
        <taxon>Metazoa</taxon>
        <taxon>Chordata</taxon>
        <taxon>Craniata</taxon>
        <taxon>Vertebrata</taxon>
        <taxon>Euteleostomi</taxon>
        <taxon>Mammalia</taxon>
        <taxon>Eutheria</taxon>
        <taxon>Euarchontoglires</taxon>
        <taxon>Glires</taxon>
        <taxon>Rodentia</taxon>
        <taxon>Myomorpha</taxon>
        <taxon>Muroidea</taxon>
        <taxon>Muridae</taxon>
        <taxon>Murinae</taxon>
        <taxon>Mus</taxon>
        <taxon>Mus</taxon>
    </lineage>
</organism>
<keyword evidence="2" id="KW-0238">DNA-binding</keyword>
<keyword evidence="1" id="KW-0805">Transcription regulation</keyword>
<proteinExistence type="predicted"/>
<dbReference type="GO" id="GO:0001227">
    <property type="term" value="F:DNA-binding transcription repressor activity, RNA polymerase II-specific"/>
    <property type="evidence" value="ECO:0007669"/>
    <property type="project" value="UniProtKB-ARBA"/>
</dbReference>
<feature type="domain" description="BHLH" evidence="6">
    <location>
        <begin position="59"/>
        <end position="111"/>
    </location>
</feature>
<dbReference type="FunFam" id="4.10.280.10:FF:000038">
    <property type="entry name" value="achaete-scute homolog 3"/>
    <property type="match status" value="1"/>
</dbReference>
<dbReference type="InterPro" id="IPR036638">
    <property type="entry name" value="HLH_DNA-bd_sf"/>
</dbReference>
<evidence type="ECO:0000256" key="2">
    <source>
        <dbReference type="ARBA" id="ARBA00023125"/>
    </source>
</evidence>
<dbReference type="PROSITE" id="PS50888">
    <property type="entry name" value="BHLH"/>
    <property type="match status" value="1"/>
</dbReference>
<accession>A0A6P5QJC4</accession>
<dbReference type="SUPFAM" id="SSF47459">
    <property type="entry name" value="HLH, helix-loop-helix DNA-binding domain"/>
    <property type="match status" value="1"/>
</dbReference>
<evidence type="ECO:0000256" key="4">
    <source>
        <dbReference type="ARBA" id="ARBA00023242"/>
    </source>
</evidence>
<dbReference type="GO" id="GO:0060429">
    <property type="term" value="P:epithelium development"/>
    <property type="evidence" value="ECO:0007669"/>
    <property type="project" value="UniProtKB-ARBA"/>
</dbReference>
<dbReference type="GO" id="GO:0000977">
    <property type="term" value="F:RNA polymerase II transcription regulatory region sequence-specific DNA binding"/>
    <property type="evidence" value="ECO:0007669"/>
    <property type="project" value="UniProtKB-ARBA"/>
</dbReference>
<dbReference type="Pfam" id="PF00010">
    <property type="entry name" value="HLH"/>
    <property type="match status" value="1"/>
</dbReference>
<evidence type="ECO:0000256" key="3">
    <source>
        <dbReference type="ARBA" id="ARBA00023163"/>
    </source>
</evidence>
<keyword evidence="7" id="KW-1185">Reference proteome</keyword>
<sequence>MEKRKSAGLLALPSALRTAPLGALARREPCRVSVRQDAADCARRRPYSSLPLGGVAEPAFLRQRNERERQRVRCVNEGYARLRQHLPRELAGQRLSKVETLRAAISYIKQLQELLERHRPDCNSDGESKASSGASPCSESEERG</sequence>
<dbReference type="Gene3D" id="4.10.280.10">
    <property type="entry name" value="Helix-loop-helix DNA-binding domain"/>
    <property type="match status" value="1"/>
</dbReference>
<dbReference type="PANTHER" id="PTHR23349">
    <property type="entry name" value="BASIC HELIX-LOOP-HELIX TRANSCRIPTION FACTOR, TWIST"/>
    <property type="match status" value="1"/>
</dbReference>
<dbReference type="InterPro" id="IPR050283">
    <property type="entry name" value="E-box_TF_Regulators"/>
</dbReference>
<keyword evidence="4" id="KW-0539">Nucleus</keyword>
<dbReference type="GO" id="GO:0005634">
    <property type="term" value="C:nucleus"/>
    <property type="evidence" value="ECO:0007669"/>
    <property type="project" value="UniProtKB-ARBA"/>
</dbReference>
<dbReference type="AlphaFoldDB" id="A0A6P5QJC4"/>
<keyword evidence="3" id="KW-0804">Transcription</keyword>
<dbReference type="GO" id="GO:0005667">
    <property type="term" value="C:transcription regulator complex"/>
    <property type="evidence" value="ECO:0007669"/>
    <property type="project" value="UniProtKB-ARBA"/>
</dbReference>
<evidence type="ECO:0000259" key="6">
    <source>
        <dbReference type="PROSITE" id="PS50888"/>
    </source>
</evidence>
<dbReference type="GO" id="GO:0048513">
    <property type="term" value="P:animal organ development"/>
    <property type="evidence" value="ECO:0007669"/>
    <property type="project" value="UniProtKB-ARBA"/>
</dbReference>
<dbReference type="PANTHER" id="PTHR23349:SF108">
    <property type="entry name" value="BHLH DOMAIN-CONTAINING PROTEIN"/>
    <property type="match status" value="1"/>
</dbReference>
<feature type="compositionally biased region" description="Polar residues" evidence="5">
    <location>
        <begin position="129"/>
        <end position="138"/>
    </location>
</feature>
<feature type="region of interest" description="Disordered" evidence="5">
    <location>
        <begin position="119"/>
        <end position="144"/>
    </location>
</feature>
<evidence type="ECO:0000256" key="1">
    <source>
        <dbReference type="ARBA" id="ARBA00023015"/>
    </source>
</evidence>
<dbReference type="RefSeq" id="XP_021030028.1">
    <property type="nucleotide sequence ID" value="XM_021174369.1"/>
</dbReference>
<gene>
    <name evidence="8" type="primary">Ascl4</name>
</gene>
<feature type="compositionally biased region" description="Basic and acidic residues" evidence="5">
    <location>
        <begin position="119"/>
        <end position="128"/>
    </location>
</feature>